<feature type="domain" description="HTH marR-type" evidence="1">
    <location>
        <begin position="1"/>
        <end position="147"/>
    </location>
</feature>
<dbReference type="GO" id="GO:0003700">
    <property type="term" value="F:DNA-binding transcription factor activity"/>
    <property type="evidence" value="ECO:0007669"/>
    <property type="project" value="InterPro"/>
</dbReference>
<comment type="caution">
    <text evidence="2">The sequence shown here is derived from an EMBL/GenBank/DDBJ whole genome shotgun (WGS) entry which is preliminary data.</text>
</comment>
<reference evidence="2" key="1">
    <citation type="submission" date="2019-08" db="EMBL/GenBank/DDBJ databases">
        <authorList>
            <person name="Kucharzyk K."/>
            <person name="Murdoch R.W."/>
            <person name="Higgins S."/>
            <person name="Loffler F."/>
        </authorList>
    </citation>
    <scope>NUCLEOTIDE SEQUENCE</scope>
</reference>
<dbReference type="AlphaFoldDB" id="A0A645EAF5"/>
<dbReference type="InterPro" id="IPR039422">
    <property type="entry name" value="MarR/SlyA-like"/>
</dbReference>
<dbReference type="PROSITE" id="PS50995">
    <property type="entry name" value="HTH_MARR_2"/>
    <property type="match status" value="1"/>
</dbReference>
<dbReference type="InterPro" id="IPR036390">
    <property type="entry name" value="WH_DNA-bd_sf"/>
</dbReference>
<protein>
    <recommendedName>
        <fullName evidence="1">HTH marR-type domain-containing protein</fullName>
    </recommendedName>
</protein>
<organism evidence="2">
    <name type="scientific">bioreactor metagenome</name>
    <dbReference type="NCBI Taxonomy" id="1076179"/>
    <lineage>
        <taxon>unclassified sequences</taxon>
        <taxon>metagenomes</taxon>
        <taxon>ecological metagenomes</taxon>
    </lineage>
</organism>
<dbReference type="Gene3D" id="1.10.10.10">
    <property type="entry name" value="Winged helix-like DNA-binding domain superfamily/Winged helix DNA-binding domain"/>
    <property type="match status" value="1"/>
</dbReference>
<dbReference type="SMART" id="SM00347">
    <property type="entry name" value="HTH_MARR"/>
    <property type="match status" value="1"/>
</dbReference>
<dbReference type="PANTHER" id="PTHR33164">
    <property type="entry name" value="TRANSCRIPTIONAL REGULATOR, MARR FAMILY"/>
    <property type="match status" value="1"/>
</dbReference>
<gene>
    <name evidence="2" type="ORF">SDC9_144777</name>
</gene>
<dbReference type="GO" id="GO:0006950">
    <property type="term" value="P:response to stress"/>
    <property type="evidence" value="ECO:0007669"/>
    <property type="project" value="TreeGrafter"/>
</dbReference>
<evidence type="ECO:0000313" key="2">
    <source>
        <dbReference type="EMBL" id="MPM97602.1"/>
    </source>
</evidence>
<dbReference type="Pfam" id="PF12802">
    <property type="entry name" value="MarR_2"/>
    <property type="match status" value="1"/>
</dbReference>
<dbReference type="InterPro" id="IPR000835">
    <property type="entry name" value="HTH_MarR-typ"/>
</dbReference>
<proteinExistence type="predicted"/>
<sequence length="173" mass="19762">MKLAWMGEYRDVVEKLIRYCNIYAAVYKKEAYRGTDVKISYSQIQVVEYLLENEELHQNMAMIAGRLGITRSAFTKLVNRLVEKGLLEKFHASDNRRDVIVKVTATGRQVYADYSDFIYHEHFSKMFEAGQAIPRESLPAIAAMLNAGLCDDAPQKPCKEAPKLIPVEKKNGR</sequence>
<dbReference type="InterPro" id="IPR036388">
    <property type="entry name" value="WH-like_DNA-bd_sf"/>
</dbReference>
<dbReference type="PANTHER" id="PTHR33164:SF43">
    <property type="entry name" value="HTH-TYPE TRANSCRIPTIONAL REPRESSOR YETL"/>
    <property type="match status" value="1"/>
</dbReference>
<name>A0A645EAF5_9ZZZZ</name>
<dbReference type="SUPFAM" id="SSF46785">
    <property type="entry name" value="Winged helix' DNA-binding domain"/>
    <property type="match status" value="1"/>
</dbReference>
<evidence type="ECO:0000259" key="1">
    <source>
        <dbReference type="PROSITE" id="PS50995"/>
    </source>
</evidence>
<dbReference type="EMBL" id="VSSQ01043859">
    <property type="protein sequence ID" value="MPM97602.1"/>
    <property type="molecule type" value="Genomic_DNA"/>
</dbReference>
<accession>A0A645EAF5</accession>